<evidence type="ECO:0000313" key="1">
    <source>
        <dbReference type="EMBL" id="ACV12731.1"/>
    </source>
</evidence>
<dbReference type="Pfam" id="PF24336">
    <property type="entry name" value="DUF7504"/>
    <property type="match status" value="1"/>
</dbReference>
<proteinExistence type="predicted"/>
<dbReference type="InterPro" id="IPR055927">
    <property type="entry name" value="DUF7504"/>
</dbReference>
<keyword evidence="2" id="KW-1185">Reference proteome</keyword>
<dbReference type="EMBL" id="CP001687">
    <property type="protein sequence ID" value="ACV12731.1"/>
    <property type="molecule type" value="Genomic_DNA"/>
</dbReference>
<protein>
    <recommendedName>
        <fullName evidence="3">KaiC-like domain-containing protein</fullName>
    </recommendedName>
</protein>
<accession>C7NPH6</accession>
<dbReference type="KEGG" id="hut:Huta_2567"/>
<dbReference type="AlphaFoldDB" id="C7NPH6"/>
<dbReference type="eggNOG" id="arCOG02452">
    <property type="taxonomic scope" value="Archaea"/>
</dbReference>
<dbReference type="GeneID" id="8384872"/>
<dbReference type="HOGENOM" id="CLU_1275361_0_0_2"/>
<gene>
    <name evidence="1" type="ordered locus">Huta_2567</name>
</gene>
<sequence length="217" mass="23071">MSLRNDAFETAQLPIDDIESGQSILLVGDDTTALKTVFARLVAADADERSVVLATNAGGRSIQRLLDDARDGAGSRASILTAEGPGRGADVSTIDDLKDITQVGMQFSNLVGTSQQSTARFRSGIFLCSTIVSELDDTRSVYRFLNSNFLTELRRGDGIGVVAIDRSAELETDVDSMVTGMETSFNIRIDVEQTGPQTATLHLSGVPGSKGPVDITL</sequence>
<dbReference type="RefSeq" id="WP_015790294.1">
    <property type="nucleotide sequence ID" value="NC_013158.1"/>
</dbReference>
<evidence type="ECO:0008006" key="3">
    <source>
        <dbReference type="Google" id="ProtNLM"/>
    </source>
</evidence>
<dbReference type="Proteomes" id="UP000002071">
    <property type="component" value="Chromosome"/>
</dbReference>
<evidence type="ECO:0000313" key="2">
    <source>
        <dbReference type="Proteomes" id="UP000002071"/>
    </source>
</evidence>
<reference evidence="1 2" key="1">
    <citation type="journal article" date="2009" name="Stand. Genomic Sci.">
        <title>Complete genome sequence of Halorhabdus utahensis type strain (AX-2).</title>
        <authorList>
            <person name="Anderson I."/>
            <person name="Tindall B.J."/>
            <person name="Pomrenke H."/>
            <person name="Goker M."/>
            <person name="Lapidus A."/>
            <person name="Nolan M."/>
            <person name="Copeland A."/>
            <person name="Glavina Del Rio T."/>
            <person name="Chen F."/>
            <person name="Tice H."/>
            <person name="Cheng J.F."/>
            <person name="Lucas S."/>
            <person name="Chertkov O."/>
            <person name="Bruce D."/>
            <person name="Brettin T."/>
            <person name="Detter J.C."/>
            <person name="Han C."/>
            <person name="Goodwin L."/>
            <person name="Land M."/>
            <person name="Hauser L."/>
            <person name="Chang Y.J."/>
            <person name="Jeffries C.D."/>
            <person name="Pitluck S."/>
            <person name="Pati A."/>
            <person name="Mavromatis K."/>
            <person name="Ivanova N."/>
            <person name="Ovchinnikova G."/>
            <person name="Chen A."/>
            <person name="Palaniappan K."/>
            <person name="Chain P."/>
            <person name="Rohde M."/>
            <person name="Bristow J."/>
            <person name="Eisen J.A."/>
            <person name="Markowitz V."/>
            <person name="Hugenholtz P."/>
            <person name="Kyrpides N.C."/>
            <person name="Klenk H.P."/>
        </authorList>
    </citation>
    <scope>NUCLEOTIDE SEQUENCE [LARGE SCALE GENOMIC DNA]</scope>
    <source>
        <strain evidence="2">DSM 12940 / JCM 11049 / AX-2</strain>
    </source>
</reference>
<name>C7NPH6_HALUD</name>
<dbReference type="OrthoDB" id="199953at2157"/>
<organism evidence="1 2">
    <name type="scientific">Halorhabdus utahensis (strain DSM 12940 / JCM 11049 / AX-2)</name>
    <dbReference type="NCBI Taxonomy" id="519442"/>
    <lineage>
        <taxon>Archaea</taxon>
        <taxon>Methanobacteriati</taxon>
        <taxon>Methanobacteriota</taxon>
        <taxon>Stenosarchaea group</taxon>
        <taxon>Halobacteria</taxon>
        <taxon>Halobacteriales</taxon>
        <taxon>Haloarculaceae</taxon>
        <taxon>Halorhabdus</taxon>
    </lineage>
</organism>